<reference evidence="2 3" key="1">
    <citation type="submission" date="2016-01" db="EMBL/GenBank/DDBJ databases">
        <authorList>
            <person name="Oliw E.H."/>
        </authorList>
    </citation>
    <scope>NUCLEOTIDE SEQUENCE [LARGE SCALE GENOMIC DNA]</scope>
    <source>
        <strain evidence="2 3">Kerr 14</strain>
    </source>
</reference>
<name>A0A1S7SG16_AGRTU</name>
<evidence type="ECO:0000313" key="2">
    <source>
        <dbReference type="EMBL" id="CUX68479.1"/>
    </source>
</evidence>
<dbReference type="EMBL" id="FBWC01000045">
    <property type="protein sequence ID" value="CUX68479.1"/>
    <property type="molecule type" value="Genomic_DNA"/>
</dbReference>
<dbReference type="AlphaFoldDB" id="A0A1S7SG16"/>
<protein>
    <submittedName>
        <fullName evidence="2">Uncharacterized protein</fullName>
    </submittedName>
</protein>
<dbReference type="Proteomes" id="UP000191897">
    <property type="component" value="Unassembled WGS sequence"/>
</dbReference>
<feature type="region of interest" description="Disordered" evidence="1">
    <location>
        <begin position="58"/>
        <end position="82"/>
    </location>
</feature>
<feature type="compositionally biased region" description="Basic residues" evidence="1">
    <location>
        <begin position="70"/>
        <end position="82"/>
    </location>
</feature>
<evidence type="ECO:0000256" key="1">
    <source>
        <dbReference type="SAM" id="MobiDB-lite"/>
    </source>
</evidence>
<proteinExistence type="predicted"/>
<organism evidence="2 3">
    <name type="scientific">Agrobacterium tumefaciens str. Kerr 14</name>
    <dbReference type="NCBI Taxonomy" id="1183424"/>
    <lineage>
        <taxon>Bacteria</taxon>
        <taxon>Pseudomonadati</taxon>
        <taxon>Pseudomonadota</taxon>
        <taxon>Alphaproteobacteria</taxon>
        <taxon>Hyphomicrobiales</taxon>
        <taxon>Rhizobiaceae</taxon>
        <taxon>Rhizobium/Agrobacterium group</taxon>
        <taxon>Agrobacterium</taxon>
        <taxon>Agrobacterium tumefaciens complex</taxon>
    </lineage>
</organism>
<gene>
    <name evidence="2" type="ORF">AGR4C_pc30011</name>
</gene>
<sequence length="82" mass="9226">MFVSRICKTWKTVHFDKTGGDPGLLDTLLRLDDHFHPDAPAAAAMLHGHDHAARAYHNNFESSPMTERKGNRHRHSPKGSVK</sequence>
<evidence type="ECO:0000313" key="3">
    <source>
        <dbReference type="Proteomes" id="UP000191897"/>
    </source>
</evidence>
<accession>A0A1S7SG16</accession>